<keyword evidence="1" id="KW-1133">Transmembrane helix</keyword>
<dbReference type="OMA" id="FISFWCL"/>
<dbReference type="OrthoDB" id="5840324at2759"/>
<evidence type="ECO:0000313" key="2">
    <source>
        <dbReference type="EMBL" id="EFO95966.1"/>
    </source>
</evidence>
<evidence type="ECO:0000256" key="1">
    <source>
        <dbReference type="SAM" id="Phobius"/>
    </source>
</evidence>
<reference evidence="2" key="1">
    <citation type="submission" date="2007-07" db="EMBL/GenBank/DDBJ databases">
        <title>PCAP assembly of the Caenorhabditis remanei genome.</title>
        <authorList>
            <consortium name="The Caenorhabditis remanei Sequencing Consortium"/>
            <person name="Wilson R.K."/>
        </authorList>
    </citation>
    <scope>NUCLEOTIDE SEQUENCE [LARGE SCALE GENOMIC DNA]</scope>
    <source>
        <strain evidence="2">PB4641</strain>
    </source>
</reference>
<organism evidence="3">
    <name type="scientific">Caenorhabditis remanei</name>
    <name type="common">Caenorhabditis vulgaris</name>
    <dbReference type="NCBI Taxonomy" id="31234"/>
    <lineage>
        <taxon>Eukaryota</taxon>
        <taxon>Metazoa</taxon>
        <taxon>Ecdysozoa</taxon>
        <taxon>Nematoda</taxon>
        <taxon>Chromadorea</taxon>
        <taxon>Rhabditida</taxon>
        <taxon>Rhabditina</taxon>
        <taxon>Rhabditomorpha</taxon>
        <taxon>Rhabditoidea</taxon>
        <taxon>Rhabditidae</taxon>
        <taxon>Peloderinae</taxon>
        <taxon>Caenorhabditis</taxon>
    </lineage>
</organism>
<accession>E3NF84</accession>
<evidence type="ECO:0008006" key="4">
    <source>
        <dbReference type="Google" id="ProtNLM"/>
    </source>
</evidence>
<feature type="transmembrane region" description="Helical" evidence="1">
    <location>
        <begin position="80"/>
        <end position="97"/>
    </location>
</feature>
<feature type="transmembrane region" description="Helical" evidence="1">
    <location>
        <begin position="6"/>
        <end position="26"/>
    </location>
</feature>
<feature type="transmembrane region" description="Helical" evidence="1">
    <location>
        <begin position="117"/>
        <end position="136"/>
    </location>
</feature>
<dbReference type="HOGENOM" id="CLU_937615_0_0_1"/>
<sequence length="311" mass="36116">MVLWEVIIVSNYLLALVGFIANTLYLKLVVFNTSFDGYIRIASMVIASATTTLIISNVTSTAICLAYGSYFNSGPCLENGMYIFMFLLHSYGEISIVCERYASVFFPTFRLSVNYKLWFSLIIVIWLVLVFVYMYMMNASQSPFAVVFSTVFASALYLLSFLLVMYLFCAARRRYYETLGMVSLTRRYMLSESYELCRSSLPATISSLAINIVLFISFWCLLFDVIPQERWNEFFVLANMTLNLTATLFPILFLIGSRRIRRKFVKINPFNQQFEMKEDQNFDGVRQLNGHRISFTQTQNEYFEQLQLSWS</sequence>
<feature type="transmembrane region" description="Helical" evidence="1">
    <location>
        <begin position="234"/>
        <end position="256"/>
    </location>
</feature>
<proteinExistence type="predicted"/>
<name>E3NF84_CAERE</name>
<protein>
    <recommendedName>
        <fullName evidence="4">G-protein coupled receptors family 1 profile domain-containing protein</fullName>
    </recommendedName>
</protein>
<dbReference type="Proteomes" id="UP000008281">
    <property type="component" value="Unassembled WGS sequence"/>
</dbReference>
<feature type="transmembrane region" description="Helical" evidence="1">
    <location>
        <begin position="142"/>
        <end position="168"/>
    </location>
</feature>
<evidence type="ECO:0000313" key="3">
    <source>
        <dbReference type="Proteomes" id="UP000008281"/>
    </source>
</evidence>
<keyword evidence="3" id="KW-1185">Reference proteome</keyword>
<dbReference type="FunCoup" id="E3NF84">
    <property type="interactions" value="1"/>
</dbReference>
<dbReference type="eggNOG" id="ENOG502THEA">
    <property type="taxonomic scope" value="Eukaryota"/>
</dbReference>
<dbReference type="AlphaFoldDB" id="E3NF84"/>
<feature type="transmembrane region" description="Helical" evidence="1">
    <location>
        <begin position="38"/>
        <end position="68"/>
    </location>
</feature>
<keyword evidence="1" id="KW-0812">Transmembrane</keyword>
<keyword evidence="1" id="KW-0472">Membrane</keyword>
<feature type="transmembrane region" description="Helical" evidence="1">
    <location>
        <begin position="208"/>
        <end position="228"/>
    </location>
</feature>
<gene>
    <name evidence="2" type="ORF">CRE_16433</name>
</gene>
<dbReference type="EMBL" id="DS268632">
    <property type="protein sequence ID" value="EFO95966.1"/>
    <property type="molecule type" value="Genomic_DNA"/>
</dbReference>
<dbReference type="InParanoid" id="E3NF84"/>